<dbReference type="SFLD" id="SFLDG01019">
    <property type="entry name" value="Terpene_Cyclase_Like_1_C_Termi"/>
    <property type="match status" value="1"/>
</dbReference>
<dbReference type="GO" id="GO:0016102">
    <property type="term" value="P:diterpenoid biosynthetic process"/>
    <property type="evidence" value="ECO:0007669"/>
    <property type="project" value="InterPro"/>
</dbReference>
<protein>
    <submittedName>
        <fullName evidence="7">Uncharacterized protein</fullName>
    </submittedName>
</protein>
<dbReference type="Proteomes" id="UP001497516">
    <property type="component" value="Chromosome 2"/>
</dbReference>
<evidence type="ECO:0000256" key="3">
    <source>
        <dbReference type="ARBA" id="ARBA00022842"/>
    </source>
</evidence>
<dbReference type="GO" id="GO:0000287">
    <property type="term" value="F:magnesium ion binding"/>
    <property type="evidence" value="ECO:0007669"/>
    <property type="project" value="InterPro"/>
</dbReference>
<evidence type="ECO:0000256" key="1">
    <source>
        <dbReference type="ARBA" id="ARBA00001946"/>
    </source>
</evidence>
<dbReference type="InterPro" id="IPR050148">
    <property type="entry name" value="Terpene_synthase-like"/>
</dbReference>
<dbReference type="GO" id="GO:0120251">
    <property type="term" value="P:hydrocarbon biosynthetic process"/>
    <property type="evidence" value="ECO:0007669"/>
    <property type="project" value="UniProtKB-ARBA"/>
</dbReference>
<dbReference type="PANTHER" id="PTHR31225:SF113">
    <property type="entry name" value="TERPENE SYNTHASE 3-RELATED"/>
    <property type="match status" value="1"/>
</dbReference>
<dbReference type="EMBL" id="OZ034815">
    <property type="protein sequence ID" value="CAL1367279.1"/>
    <property type="molecule type" value="Genomic_DNA"/>
</dbReference>
<dbReference type="SUPFAM" id="SSF48576">
    <property type="entry name" value="Terpenoid synthases"/>
    <property type="match status" value="1"/>
</dbReference>
<dbReference type="InterPro" id="IPR036965">
    <property type="entry name" value="Terpene_synth_N_sf"/>
</dbReference>
<dbReference type="InterPro" id="IPR044814">
    <property type="entry name" value="Terpene_cyclase_plant_C1"/>
</dbReference>
<evidence type="ECO:0000259" key="5">
    <source>
        <dbReference type="Pfam" id="PF01397"/>
    </source>
</evidence>
<comment type="cofactor">
    <cofactor evidence="1">
        <name>Mg(2+)</name>
        <dbReference type="ChEBI" id="CHEBI:18420"/>
    </cofactor>
</comment>
<dbReference type="InterPro" id="IPR005630">
    <property type="entry name" value="Terpene_synthase_metal-bd"/>
</dbReference>
<dbReference type="Pfam" id="PF03936">
    <property type="entry name" value="Terpene_synth_C"/>
    <property type="match status" value="1"/>
</dbReference>
<evidence type="ECO:0000256" key="4">
    <source>
        <dbReference type="ARBA" id="ARBA00023239"/>
    </source>
</evidence>
<dbReference type="SFLD" id="SFLDS00005">
    <property type="entry name" value="Isoprenoid_Synthase_Type_I"/>
    <property type="match status" value="1"/>
</dbReference>
<sequence>MAATKSAHPWKNYHPTVWGDFFITQVVPATDEVVNGWNEEIEVLKSNIKKKLSYPLIKHVLERLRLVDAAQRLGVGYHFEKEIEQVLQQVYDENKNIYNIHDDNDLNTVALRFRLLRQHGYNTSCDVFNKFKTGEGFKKELTDDIEGMLNLYEAAYLRTREESILGEAIEFTTAHLRAKVAEMETHVAERVTRALERPLLKVVERVEHLYFTSSAYVHLEGHDPVLLKLAKLNFNVLQHLYQDELRPLTEWWIKLDTPAKLPYARDKLVETYFWALGGCYWEPKHSLAIHFATKITLIGTLLDDTYDIHGTIEDLDLFTAAIERWDTSAKGLKDYMIVLLDALVGIHDEIEAVTCKEGRPWCLDYMKRGLSNVARLYMEEERVSQSNKGFVPTLEEYRHLSSLTTCFEWIAFSVLCGLGESVPRSNFEWLASSPEILIASTDICRLQDDLADNMKERELEYFASSVECYMKQYRVSRQEAVDGLKEIVEEDWMIMNEELLTNVPSHICKQLPLVFLNLVRFMDTIYKDFDGYTHSSTRTKDILMALLVTPMAV</sequence>
<dbReference type="SUPFAM" id="SSF48239">
    <property type="entry name" value="Terpenoid cyclases/Protein prenyltransferases"/>
    <property type="match status" value="1"/>
</dbReference>
<dbReference type="Pfam" id="PF01397">
    <property type="entry name" value="Terpene_synth"/>
    <property type="match status" value="1"/>
</dbReference>
<evidence type="ECO:0000256" key="2">
    <source>
        <dbReference type="ARBA" id="ARBA00022723"/>
    </source>
</evidence>
<keyword evidence="3" id="KW-0460">Magnesium</keyword>
<proteinExistence type="predicted"/>
<gene>
    <name evidence="7" type="ORF">LTRI10_LOCUS11032</name>
</gene>
<reference evidence="7 8" key="1">
    <citation type="submission" date="2024-04" db="EMBL/GenBank/DDBJ databases">
        <authorList>
            <person name="Fracassetti M."/>
        </authorList>
    </citation>
    <scope>NUCLEOTIDE SEQUENCE [LARGE SCALE GENOMIC DNA]</scope>
</reference>
<dbReference type="Gene3D" id="1.50.10.130">
    <property type="entry name" value="Terpene synthase, N-terminal domain"/>
    <property type="match status" value="1"/>
</dbReference>
<evidence type="ECO:0000259" key="6">
    <source>
        <dbReference type="Pfam" id="PF03936"/>
    </source>
</evidence>
<evidence type="ECO:0000313" key="8">
    <source>
        <dbReference type="Proteomes" id="UP001497516"/>
    </source>
</evidence>
<dbReference type="AlphaFoldDB" id="A0AAV2D6K2"/>
<dbReference type="CDD" id="cd00684">
    <property type="entry name" value="Terpene_cyclase_plant_C1"/>
    <property type="match status" value="1"/>
</dbReference>
<dbReference type="InterPro" id="IPR008949">
    <property type="entry name" value="Isoprenoid_synthase_dom_sf"/>
</dbReference>
<dbReference type="FunFam" id="1.50.10.130:FF:000001">
    <property type="entry name" value="Isoprene synthase, chloroplastic"/>
    <property type="match status" value="1"/>
</dbReference>
<keyword evidence="8" id="KW-1185">Reference proteome</keyword>
<organism evidence="7 8">
    <name type="scientific">Linum trigynum</name>
    <dbReference type="NCBI Taxonomy" id="586398"/>
    <lineage>
        <taxon>Eukaryota</taxon>
        <taxon>Viridiplantae</taxon>
        <taxon>Streptophyta</taxon>
        <taxon>Embryophyta</taxon>
        <taxon>Tracheophyta</taxon>
        <taxon>Spermatophyta</taxon>
        <taxon>Magnoliopsida</taxon>
        <taxon>eudicotyledons</taxon>
        <taxon>Gunneridae</taxon>
        <taxon>Pentapetalae</taxon>
        <taxon>rosids</taxon>
        <taxon>fabids</taxon>
        <taxon>Malpighiales</taxon>
        <taxon>Linaceae</taxon>
        <taxon>Linum</taxon>
    </lineage>
</organism>
<feature type="domain" description="Terpene synthase metal-binding" evidence="6">
    <location>
        <begin position="255"/>
        <end position="493"/>
    </location>
</feature>
<feature type="domain" description="Terpene synthase N-terminal" evidence="5">
    <location>
        <begin position="17"/>
        <end position="195"/>
    </location>
</feature>
<dbReference type="InterPro" id="IPR034741">
    <property type="entry name" value="Terpene_cyclase-like_1_C"/>
</dbReference>
<keyword evidence="2" id="KW-0479">Metal-binding</keyword>
<dbReference type="PANTHER" id="PTHR31225">
    <property type="entry name" value="OS04G0344100 PROTEIN-RELATED"/>
    <property type="match status" value="1"/>
</dbReference>
<dbReference type="Gene3D" id="1.10.600.10">
    <property type="entry name" value="Farnesyl Diphosphate Synthase"/>
    <property type="match status" value="1"/>
</dbReference>
<dbReference type="InterPro" id="IPR001906">
    <property type="entry name" value="Terpene_synth_N"/>
</dbReference>
<evidence type="ECO:0000313" key="7">
    <source>
        <dbReference type="EMBL" id="CAL1367279.1"/>
    </source>
</evidence>
<dbReference type="GO" id="GO:0010333">
    <property type="term" value="F:terpene synthase activity"/>
    <property type="evidence" value="ECO:0007669"/>
    <property type="project" value="InterPro"/>
</dbReference>
<name>A0AAV2D6K2_9ROSI</name>
<keyword evidence="4" id="KW-0456">Lyase</keyword>
<accession>A0AAV2D6K2</accession>
<dbReference type="InterPro" id="IPR008930">
    <property type="entry name" value="Terpenoid_cyclase/PrenylTrfase"/>
</dbReference>